<dbReference type="EMBL" id="JAYKXP010000011">
    <property type="protein sequence ID" value="KAK7052880.1"/>
    <property type="molecule type" value="Genomic_DNA"/>
</dbReference>
<proteinExistence type="predicted"/>
<reference evidence="6 7" key="1">
    <citation type="submission" date="2024-01" db="EMBL/GenBank/DDBJ databases">
        <title>A draft genome for a cacao thread blight-causing isolate of Paramarasmius palmivorus.</title>
        <authorList>
            <person name="Baruah I.K."/>
            <person name="Bukari Y."/>
            <person name="Amoako-Attah I."/>
            <person name="Meinhardt L.W."/>
            <person name="Bailey B.A."/>
            <person name="Cohen S.P."/>
        </authorList>
    </citation>
    <scope>NUCLEOTIDE SEQUENCE [LARGE SCALE GENOMIC DNA]</scope>
    <source>
        <strain evidence="6 7">GH-12</strain>
    </source>
</reference>
<keyword evidence="7" id="KW-1185">Reference proteome</keyword>
<name>A0AAW0DPI7_9AGAR</name>
<keyword evidence="4" id="KW-0503">Monooxygenase</keyword>
<keyword evidence="2" id="KW-0274">FAD</keyword>
<evidence type="ECO:0000256" key="2">
    <source>
        <dbReference type="ARBA" id="ARBA00022827"/>
    </source>
</evidence>
<dbReference type="PANTHER" id="PTHR47178:SF3">
    <property type="entry name" value="FAD-BINDING DOMAIN-CONTAINING PROTEIN"/>
    <property type="match status" value="1"/>
</dbReference>
<accession>A0AAW0DPI7</accession>
<dbReference type="InterPro" id="IPR019734">
    <property type="entry name" value="TPR_rpt"/>
</dbReference>
<dbReference type="AlphaFoldDB" id="A0AAW0DPI7"/>
<dbReference type="PANTHER" id="PTHR47178">
    <property type="entry name" value="MONOOXYGENASE, FAD-BINDING"/>
    <property type="match status" value="1"/>
</dbReference>
<dbReference type="Gene3D" id="3.50.50.60">
    <property type="entry name" value="FAD/NAD(P)-binding domain"/>
    <property type="match status" value="2"/>
</dbReference>
<evidence type="ECO:0000256" key="1">
    <source>
        <dbReference type="ARBA" id="ARBA00022630"/>
    </source>
</evidence>
<evidence type="ECO:0000313" key="7">
    <source>
        <dbReference type="Proteomes" id="UP001383192"/>
    </source>
</evidence>
<dbReference type="SUPFAM" id="SSF48452">
    <property type="entry name" value="TPR-like"/>
    <property type="match status" value="1"/>
</dbReference>
<organism evidence="6 7">
    <name type="scientific">Paramarasmius palmivorus</name>
    <dbReference type="NCBI Taxonomy" id="297713"/>
    <lineage>
        <taxon>Eukaryota</taxon>
        <taxon>Fungi</taxon>
        <taxon>Dikarya</taxon>
        <taxon>Basidiomycota</taxon>
        <taxon>Agaricomycotina</taxon>
        <taxon>Agaricomycetes</taxon>
        <taxon>Agaricomycetidae</taxon>
        <taxon>Agaricales</taxon>
        <taxon>Marasmiineae</taxon>
        <taxon>Marasmiaceae</taxon>
        <taxon>Paramarasmius</taxon>
    </lineage>
</organism>
<dbReference type="PRINTS" id="PR00420">
    <property type="entry name" value="RNGMNOXGNASE"/>
</dbReference>
<evidence type="ECO:0000256" key="5">
    <source>
        <dbReference type="SAM" id="Coils"/>
    </source>
</evidence>
<dbReference type="InterPro" id="IPR011990">
    <property type="entry name" value="TPR-like_helical_dom_sf"/>
</dbReference>
<keyword evidence="3" id="KW-0560">Oxidoreductase</keyword>
<gene>
    <name evidence="6" type="ORF">VNI00_004200</name>
</gene>
<dbReference type="SMART" id="SM00028">
    <property type="entry name" value="TPR"/>
    <property type="match status" value="2"/>
</dbReference>
<evidence type="ECO:0000313" key="6">
    <source>
        <dbReference type="EMBL" id="KAK7052880.1"/>
    </source>
</evidence>
<dbReference type="Proteomes" id="UP001383192">
    <property type="component" value="Unassembled WGS sequence"/>
</dbReference>
<dbReference type="GO" id="GO:0004497">
    <property type="term" value="F:monooxygenase activity"/>
    <property type="evidence" value="ECO:0007669"/>
    <property type="project" value="UniProtKB-KW"/>
</dbReference>
<keyword evidence="5" id="KW-0175">Coiled coil</keyword>
<comment type="caution">
    <text evidence="6">The sequence shown here is derived from an EMBL/GenBank/DDBJ whole genome shotgun (WGS) entry which is preliminary data.</text>
</comment>
<dbReference type="SUPFAM" id="SSF51905">
    <property type="entry name" value="FAD/NAD(P)-binding domain"/>
    <property type="match status" value="1"/>
</dbReference>
<dbReference type="InterPro" id="IPR036188">
    <property type="entry name" value="FAD/NAD-bd_sf"/>
</dbReference>
<evidence type="ECO:0000256" key="4">
    <source>
        <dbReference type="ARBA" id="ARBA00023033"/>
    </source>
</evidence>
<feature type="coiled-coil region" evidence="5">
    <location>
        <begin position="661"/>
        <end position="692"/>
    </location>
</feature>
<sequence>MNSNRVLIIGGGSAGFLTAQVLKKLGIPYTIFERDGVLDPRRRDWDFGIYWAQTPLASCLPPEITEERVTVTQVDDLTPSADDTCPIYDASTGETMIVLPTPFAMRLQRRKFVNLISEGLDVKYGKRLVGVETNGKIVTATFEDGTKEQGGLLIGADGAHSKVRDFLLGPEKSALKRNPLVLTYVTTTLPEEAIAQVRKLHNRMSVAFHPAGIFTFFGDRGQGLNNAILDVASLQAALREHYKPGDTESFKRALELYEPDVWKRGREAVILSDENSEEVHNWDKLKQSSLFKHGAKQRQAHSSTFLVGKTCPTKDTKKGRIDKLKEEGNKLFANKDFKAAIAKYTEGITLDDKNAVLYANRAACKLSIKQYLDAASDASLATEIDPRYAKAWARLATAQDMAFIQALKQPVGSVYSWRKAVDALSKGGLTEAEKKQKAEYEASLARAKKDEAYFWDTNKPFDYEKMSAFARTPLSHKLSWEIATEMIPQLIREGNCKSSAWTIAFAYNRFEEANRWIMQNSIQGTFAMVKLQCIEKLTNAIITDMRVFHVSDPKWFEKFEHQMYLEAQSRQAWTHAAPEKIKKEALQRLAKESSWVVFGFLDGGMRHNWTSEAQYIGRAIEIIKWGRRVWADVAHEDRGVIFRETFLRGVQTLHMEAVIKLYSAETNRKRKKELLEELLAEADEVIKSVESEAPPPYATDPAFFIGHYDYPRGQGYAMKGFYYNELAKKTTDKTEKTELCRKSGFLYLDAAEIFPEDDERHAHFLHVAIKNMMEVATPVTFILTLMERLRNAVPKMLKIWTISPLATANRDESIRSTLSWEAHLRKKLAEGKVSEEYGASFSSVESPHPPSAFKVDMDFK</sequence>
<dbReference type="Gene3D" id="1.25.40.10">
    <property type="entry name" value="Tetratricopeptide repeat domain"/>
    <property type="match status" value="1"/>
</dbReference>
<protein>
    <submittedName>
        <fullName evidence="6">Uncharacterized protein</fullName>
    </submittedName>
</protein>
<evidence type="ECO:0000256" key="3">
    <source>
        <dbReference type="ARBA" id="ARBA00023002"/>
    </source>
</evidence>
<keyword evidence="1" id="KW-0285">Flavoprotein</keyword>